<evidence type="ECO:0000313" key="1">
    <source>
        <dbReference type="EMBL" id="SPJ24262.1"/>
    </source>
</evidence>
<name>A0A2R8BVS0_9RHOB</name>
<organism evidence="1 2">
    <name type="scientific">Palleronia abyssalis</name>
    <dbReference type="NCBI Taxonomy" id="1501240"/>
    <lineage>
        <taxon>Bacteria</taxon>
        <taxon>Pseudomonadati</taxon>
        <taxon>Pseudomonadota</taxon>
        <taxon>Alphaproteobacteria</taxon>
        <taxon>Rhodobacterales</taxon>
        <taxon>Roseobacteraceae</taxon>
        <taxon>Palleronia</taxon>
    </lineage>
</organism>
<proteinExistence type="predicted"/>
<protein>
    <submittedName>
        <fullName evidence="1">Uncharacterized protein</fullName>
    </submittedName>
</protein>
<sequence length="260" mass="26049">MGDTVEIRALAITRDGIEGPYSQVAAHVIGSDNAALPTPLDAGAVTVEGLPGHARTTVAVPDESVAAILICRTRPGASPDIVDDALGAPRAVGSASTAYFVDGDATRTSLLADGTFDLSGDWTVGPGWTISAGSAQQAPGDAGDLVQTLALEAGETYRLAVTIAGIDAGEIVPQLAGDTVSAGAGIAALGRSAGTLMAPATPTALILAASATFDGTIDDVLLYRETAACAPPGAWEYWLAPVYAEGIHGPLVGPFPAFID</sequence>
<dbReference type="EMBL" id="ONZF01000004">
    <property type="protein sequence ID" value="SPJ24262.1"/>
    <property type="molecule type" value="Genomic_DNA"/>
</dbReference>
<dbReference type="Proteomes" id="UP000244912">
    <property type="component" value="Unassembled WGS sequence"/>
</dbReference>
<dbReference type="AlphaFoldDB" id="A0A2R8BVS0"/>
<reference evidence="1 2" key="1">
    <citation type="submission" date="2018-03" db="EMBL/GenBank/DDBJ databases">
        <authorList>
            <person name="Keele B.F."/>
        </authorList>
    </citation>
    <scope>NUCLEOTIDE SEQUENCE [LARGE SCALE GENOMIC DNA]</scope>
    <source>
        <strain evidence="1 2">CECT 8504</strain>
    </source>
</reference>
<gene>
    <name evidence="1" type="ORF">PAA8504_02090</name>
</gene>
<dbReference type="OrthoDB" id="7349961at2"/>
<dbReference type="RefSeq" id="WP_108894112.1">
    <property type="nucleotide sequence ID" value="NZ_ONZF01000004.1"/>
</dbReference>
<keyword evidence="2" id="KW-1185">Reference proteome</keyword>
<accession>A0A2R8BVS0</accession>
<evidence type="ECO:0000313" key="2">
    <source>
        <dbReference type="Proteomes" id="UP000244912"/>
    </source>
</evidence>